<evidence type="ECO:0000313" key="2">
    <source>
        <dbReference type="Proteomes" id="UP001310022"/>
    </source>
</evidence>
<comment type="caution">
    <text evidence="1">The sequence shown here is derived from an EMBL/GenBank/DDBJ whole genome shotgun (WGS) entry which is preliminary data.</text>
</comment>
<dbReference type="EMBL" id="BQKE01000002">
    <property type="protein sequence ID" value="GJM62592.1"/>
    <property type="molecule type" value="Genomic_DNA"/>
</dbReference>
<organism evidence="1 2">
    <name type="scientific">Persicobacter diffluens</name>
    <dbReference type="NCBI Taxonomy" id="981"/>
    <lineage>
        <taxon>Bacteria</taxon>
        <taxon>Pseudomonadati</taxon>
        <taxon>Bacteroidota</taxon>
        <taxon>Cytophagia</taxon>
        <taxon>Cytophagales</taxon>
        <taxon>Persicobacteraceae</taxon>
        <taxon>Persicobacter</taxon>
    </lineage>
</organism>
<protein>
    <submittedName>
        <fullName evidence="1">Uncharacterized protein</fullName>
    </submittedName>
</protein>
<proteinExistence type="predicted"/>
<dbReference type="Proteomes" id="UP001310022">
    <property type="component" value="Unassembled WGS sequence"/>
</dbReference>
<dbReference type="AlphaFoldDB" id="A0AAN5AL88"/>
<gene>
    <name evidence="1" type="ORF">PEDI_31440</name>
</gene>
<keyword evidence="2" id="KW-1185">Reference proteome</keyword>
<sequence>MKRNFVLFLIATVALFSCKDNDPFEDAQTIVSGQLIAQSDTQDFECVNGAVPVLEVEVNADEETFDLDLDQVTLFINEKAAMKQEVVSATLHLPNGGALPGIPQDHLGNHIKFKAPVPESDTVYSISVAQRFIAEGFPVGSFLVYGVAVEVKLPIEEE</sequence>
<accession>A0AAN5AL88</accession>
<evidence type="ECO:0000313" key="1">
    <source>
        <dbReference type="EMBL" id="GJM62592.1"/>
    </source>
</evidence>
<dbReference type="PROSITE" id="PS51257">
    <property type="entry name" value="PROKAR_LIPOPROTEIN"/>
    <property type="match status" value="1"/>
</dbReference>
<dbReference type="RefSeq" id="WP_338237856.1">
    <property type="nucleotide sequence ID" value="NZ_BQKE01000002.1"/>
</dbReference>
<name>A0AAN5AL88_9BACT</name>
<reference evidence="1 2" key="1">
    <citation type="submission" date="2021-12" db="EMBL/GenBank/DDBJ databases">
        <title>Genome sequencing of bacteria with rrn-lacking chromosome and rrn-plasmid.</title>
        <authorList>
            <person name="Anda M."/>
            <person name="Iwasaki W."/>
        </authorList>
    </citation>
    <scope>NUCLEOTIDE SEQUENCE [LARGE SCALE GENOMIC DNA]</scope>
    <source>
        <strain evidence="1 2">NBRC 15940</strain>
    </source>
</reference>